<evidence type="ECO:0000313" key="2">
    <source>
        <dbReference type="EMBL" id="BCU03323.1"/>
    </source>
</evidence>
<feature type="region of interest" description="Disordered" evidence="1">
    <location>
        <begin position="1"/>
        <end position="81"/>
    </location>
</feature>
<protein>
    <submittedName>
        <fullName evidence="2">Uncharacterized protein</fullName>
    </submittedName>
</protein>
<feature type="region of interest" description="Disordered" evidence="1">
    <location>
        <begin position="426"/>
        <end position="447"/>
    </location>
</feature>
<proteinExistence type="predicted"/>
<sequence length="499" mass="54040">MQSTGIDGDRYGDGSFYDGGQDEMGPRNGQVYDNQLYGGQVYDDQVYSENGDNEEDEEEEEERGQYAPSGGDVAPQGPQGDLVDMMGADVFYALVRSLLVEGRARDAAALCSSSPRARALCRQGRVNWARAFPDLESAYGGASRTPGGPPLSALAIVDREGDGGGATHSLLQTALAARRARVDARLDQQRAVDAARFCALYALYARDQIVRVASERQRAHARDVESGAASQIGRAVLPEEEPSPAPLARGRGIGQALRRVVPRSLRGSPFRRALQREVAPHHDVVDVLRSPDDLSLADLEAWARGLTGISGYPSDVAFAGFEPWAVVQLGDEPQVPFDADAGPLFYVTNISPPVGAAANLDDRRFRIDRRTGTRPDPRDVIGTDLGEIAHSAAPPQEAFRHLVRYRVGRALSEALSKPIRLRTGPAWETKKRGVQRPARRAGESDPSEATLDALRRLVGRCEQVDVYAAYAPVATYLAARPFGDTGLITYDVIIRLPLA</sequence>
<feature type="compositionally biased region" description="Acidic residues" evidence="1">
    <location>
        <begin position="51"/>
        <end position="62"/>
    </location>
</feature>
<dbReference type="EMBL" id="LC625835">
    <property type="protein sequence ID" value="BCU03323.1"/>
    <property type="molecule type" value="Genomic_DNA"/>
</dbReference>
<evidence type="ECO:0000256" key="1">
    <source>
        <dbReference type="SAM" id="MobiDB-lite"/>
    </source>
</evidence>
<evidence type="ECO:0000313" key="3">
    <source>
        <dbReference type="Proteomes" id="UP001253637"/>
    </source>
</evidence>
<reference evidence="2" key="1">
    <citation type="submission" date="2021-04" db="EMBL/GenBank/DDBJ databases">
        <title>Draft Genome Sequence of Pandoravirus japonicus, Isolated from the Sabaishi River of Niigata, Japan.</title>
        <authorList>
            <person name="Hosokawa N."/>
            <person name="Takahashi H."/>
            <person name="Aoki K."/>
            <person name="Takemura M."/>
        </authorList>
    </citation>
    <scope>NUCLEOTIDE SEQUENCE</scope>
</reference>
<organism evidence="2 3">
    <name type="scientific">Pandoravirus japonicus</name>
    <dbReference type="NCBI Taxonomy" id="2823154"/>
    <lineage>
        <taxon>Viruses</taxon>
        <taxon>Pandoravirus</taxon>
    </lineage>
</organism>
<accession>A0A811BN63</accession>
<dbReference type="Proteomes" id="UP001253637">
    <property type="component" value="Segment"/>
</dbReference>
<name>A0A811BN63_9VIRU</name>